<dbReference type="EMBL" id="CBTJ020000071">
    <property type="protein sequence ID" value="CDI03720.1"/>
    <property type="molecule type" value="Genomic_DNA"/>
</dbReference>
<accession>W6MBW8</accession>
<sequence>MTKHIMDVDKAYAPHFMAQGIRSELPKRSSGWTS</sequence>
<evidence type="ECO:0000313" key="1">
    <source>
        <dbReference type="EMBL" id="CDI03720.1"/>
    </source>
</evidence>
<name>W6MBW8_9GAMM</name>
<organism evidence="1 2">
    <name type="scientific">Candidatus Competibacter denitrificans Run_A_D11</name>
    <dbReference type="NCBI Taxonomy" id="1400863"/>
    <lineage>
        <taxon>Bacteria</taxon>
        <taxon>Pseudomonadati</taxon>
        <taxon>Pseudomonadota</taxon>
        <taxon>Gammaproteobacteria</taxon>
        <taxon>Candidatus Competibacteraceae</taxon>
        <taxon>Candidatus Competibacter</taxon>
    </lineage>
</organism>
<gene>
    <name evidence="1" type="ORF">BN873_610117</name>
</gene>
<evidence type="ECO:0000313" key="2">
    <source>
        <dbReference type="Proteomes" id="UP000035760"/>
    </source>
</evidence>
<comment type="caution">
    <text evidence="1">The sequence shown here is derived from an EMBL/GenBank/DDBJ whole genome shotgun (WGS) entry which is preliminary data.</text>
</comment>
<dbReference type="STRING" id="1400863.BN873_610117"/>
<keyword evidence="2" id="KW-1185">Reference proteome</keyword>
<reference evidence="1" key="2">
    <citation type="submission" date="2014-03" db="EMBL/GenBank/DDBJ databases">
        <title>Candidatus Competibacter-lineage genomes retrieved from metagenomes reveal functional metabolic diversity.</title>
        <authorList>
            <person name="McIlroy S.J."/>
            <person name="Albertsen M."/>
            <person name="Andresen E.K."/>
            <person name="Saunders A.M."/>
            <person name="Kristiansen R."/>
            <person name="Stokholm-Bjerregaard M."/>
            <person name="Nielsen K.L."/>
            <person name="Nielsen P.H."/>
        </authorList>
    </citation>
    <scope>NUCLEOTIDE SEQUENCE</scope>
    <source>
        <strain evidence="1">Run_A_D11</strain>
    </source>
</reference>
<reference evidence="1" key="1">
    <citation type="submission" date="2013-07" db="EMBL/GenBank/DDBJ databases">
        <authorList>
            <person name="McIlroy S."/>
        </authorList>
    </citation>
    <scope>NUCLEOTIDE SEQUENCE [LARGE SCALE GENOMIC DNA]</scope>
    <source>
        <strain evidence="1">Run_A_D11</strain>
    </source>
</reference>
<protein>
    <submittedName>
        <fullName evidence="1">Uncharacterized protein</fullName>
    </submittedName>
</protein>
<dbReference type="AlphaFoldDB" id="W6MBW8"/>
<dbReference type="Proteomes" id="UP000035760">
    <property type="component" value="Unassembled WGS sequence"/>
</dbReference>
<proteinExistence type="predicted"/>